<feature type="region of interest" description="Disordered" evidence="1">
    <location>
        <begin position="502"/>
        <end position="554"/>
    </location>
</feature>
<feature type="compositionally biased region" description="Low complexity" evidence="1">
    <location>
        <begin position="450"/>
        <end position="472"/>
    </location>
</feature>
<accession>A0AAV1I7K1</accession>
<comment type="caution">
    <text evidence="2">The sequence shown here is derived from an EMBL/GenBank/DDBJ whole genome shotgun (WGS) entry which is preliminary data.</text>
</comment>
<evidence type="ECO:0000313" key="3">
    <source>
        <dbReference type="Proteomes" id="UP001314263"/>
    </source>
</evidence>
<dbReference type="AlphaFoldDB" id="A0AAV1I7K1"/>
<gene>
    <name evidence="2" type="ORF">CVIRNUC_006197</name>
</gene>
<feature type="region of interest" description="Disordered" evidence="1">
    <location>
        <begin position="55"/>
        <end position="86"/>
    </location>
</feature>
<evidence type="ECO:0000313" key="2">
    <source>
        <dbReference type="EMBL" id="CAK0783002.1"/>
    </source>
</evidence>
<evidence type="ECO:0000256" key="1">
    <source>
        <dbReference type="SAM" id="MobiDB-lite"/>
    </source>
</evidence>
<reference evidence="2 3" key="1">
    <citation type="submission" date="2023-10" db="EMBL/GenBank/DDBJ databases">
        <authorList>
            <person name="Maclean D."/>
            <person name="Macfadyen A."/>
        </authorList>
    </citation>
    <scope>NUCLEOTIDE SEQUENCE [LARGE SCALE GENOMIC DNA]</scope>
</reference>
<name>A0AAV1I7K1_9CHLO</name>
<dbReference type="EMBL" id="CAUYUE010000007">
    <property type="protein sequence ID" value="CAK0783002.1"/>
    <property type="molecule type" value="Genomic_DNA"/>
</dbReference>
<feature type="region of interest" description="Disordered" evidence="1">
    <location>
        <begin position="420"/>
        <end position="484"/>
    </location>
</feature>
<feature type="compositionally biased region" description="Basic and acidic residues" evidence="1">
    <location>
        <begin position="420"/>
        <end position="436"/>
    </location>
</feature>
<keyword evidence="3" id="KW-1185">Reference proteome</keyword>
<proteinExistence type="predicted"/>
<protein>
    <submittedName>
        <fullName evidence="2">Uncharacterized protein</fullName>
    </submittedName>
</protein>
<feature type="region of interest" description="Disordered" evidence="1">
    <location>
        <begin position="331"/>
        <end position="359"/>
    </location>
</feature>
<feature type="compositionally biased region" description="Basic and acidic residues" evidence="1">
    <location>
        <begin position="338"/>
        <end position="359"/>
    </location>
</feature>
<feature type="compositionally biased region" description="Polar residues" evidence="1">
    <location>
        <begin position="74"/>
        <end position="86"/>
    </location>
</feature>
<feature type="compositionally biased region" description="Polar residues" evidence="1">
    <location>
        <begin position="529"/>
        <end position="543"/>
    </location>
</feature>
<dbReference type="Proteomes" id="UP001314263">
    <property type="component" value="Unassembled WGS sequence"/>
</dbReference>
<sequence>MDRFLKATLPGKIQISARRREELPFASTLHRTQDALPRQHQPFRGHLLDVSGLKAAGKGTESTAGETSAGPDASQPSQQPKVPVSTSTLLETLERGVAAGAESHPEAAAHAEVLAAGLHEAGKAGRRKDWAAAKKWQRRHAHRQESLRQPGNLPSYLSGTAGWDYDVQAQSIQARLLDLNSVMPGALRRLDMSRFAAATARLGSVNAMGDYVGASPQCRALISSAIEGDMERERLEQQQFFAKLPNLWDPVTAAEVLEAEKPKEVISRADKTASGEFPPGSEGMLGRVYTEGLKVQARVVNMSRAFAEGARLAKLTEEEVEQIWRAALSPEAGAASQGRRDAERARKAEAARRDAEPMSEEHRVAVGMLSALCAGAEGCIERLWRKCERQPRCVLQIWHSRMEQGKVSQKQAALAEALAEELRRAQEQQQDARRGITEPGPPATGGGTVSGTSQGRFEAGSGAESAGSAHAGLQIASRQERDRPWSTLDAIFAKAAAERHASMQAASGQTHTEGALGRAANPQILGRTGSLNSLRDPAQNSGGAVQERHVSSGL</sequence>
<organism evidence="2 3">
    <name type="scientific">Coccomyxa viridis</name>
    <dbReference type="NCBI Taxonomy" id="1274662"/>
    <lineage>
        <taxon>Eukaryota</taxon>
        <taxon>Viridiplantae</taxon>
        <taxon>Chlorophyta</taxon>
        <taxon>core chlorophytes</taxon>
        <taxon>Trebouxiophyceae</taxon>
        <taxon>Trebouxiophyceae incertae sedis</taxon>
        <taxon>Coccomyxaceae</taxon>
        <taxon>Coccomyxa</taxon>
    </lineage>
</organism>